<evidence type="ECO:0000313" key="8">
    <source>
        <dbReference type="Proteomes" id="UP000316008"/>
    </source>
</evidence>
<evidence type="ECO:0000256" key="1">
    <source>
        <dbReference type="ARBA" id="ARBA00004141"/>
    </source>
</evidence>
<dbReference type="InterPro" id="IPR006214">
    <property type="entry name" value="Bax_inhibitor_1-related"/>
</dbReference>
<dbReference type="GO" id="GO:0005886">
    <property type="term" value="C:plasma membrane"/>
    <property type="evidence" value="ECO:0007669"/>
    <property type="project" value="TreeGrafter"/>
</dbReference>
<dbReference type="EMBL" id="VLPL01000007">
    <property type="protein sequence ID" value="TSJ41626.1"/>
    <property type="molecule type" value="Genomic_DNA"/>
</dbReference>
<comment type="subcellular location">
    <subcellularLocation>
        <location evidence="1">Membrane</location>
        <topology evidence="1">Multi-pass membrane protein</topology>
    </subcellularLocation>
</comment>
<feature type="transmembrane region" description="Helical" evidence="6">
    <location>
        <begin position="94"/>
        <end position="115"/>
    </location>
</feature>
<name>A0A556MP00_9FLAO</name>
<dbReference type="RefSeq" id="WP_144333884.1">
    <property type="nucleotide sequence ID" value="NZ_VLPL01000007.1"/>
</dbReference>
<keyword evidence="5 6" id="KW-0472">Membrane</keyword>
<gene>
    <name evidence="7" type="ORF">FO442_14290</name>
</gene>
<dbReference type="CDD" id="cd10432">
    <property type="entry name" value="BI-1-like_bacterial"/>
    <property type="match status" value="1"/>
</dbReference>
<feature type="transmembrane region" description="Helical" evidence="6">
    <location>
        <begin position="153"/>
        <end position="172"/>
    </location>
</feature>
<dbReference type="PANTHER" id="PTHR23291:SF50">
    <property type="entry name" value="PROTEIN LIFEGUARD 4"/>
    <property type="match status" value="1"/>
</dbReference>
<evidence type="ECO:0000256" key="4">
    <source>
        <dbReference type="ARBA" id="ARBA00022989"/>
    </source>
</evidence>
<keyword evidence="8" id="KW-1185">Reference proteome</keyword>
<sequence length="243" mass="27320">MNNHIIDDYSFDTVAKQTAARQFFAKVYGFMFFALIVSAAIAYQYGTESFFKEYFLNLTPKGYQPNMLYYVVLFAPIGVALLFQTMINRLSFPLLFGLFSIYSILIGFAISSIFLRYSMGSIATTFGITAGTFGVMAVMGYLTKVDLTKFGSILMMAFWGIFIASIVNVFIGWEGLRFLISVIGVFVFTGLTAYHMQQLKKFAHDSEISADDKNKLALLGGFTLYILFINLFLSLLSLFGNRE</sequence>
<dbReference type="Pfam" id="PF01027">
    <property type="entry name" value="Bax1-I"/>
    <property type="match status" value="1"/>
</dbReference>
<dbReference type="OrthoDB" id="9793828at2"/>
<dbReference type="PANTHER" id="PTHR23291">
    <property type="entry name" value="BAX INHIBITOR-RELATED"/>
    <property type="match status" value="1"/>
</dbReference>
<reference evidence="7 8" key="1">
    <citation type="submission" date="2019-07" db="EMBL/GenBank/DDBJ databases">
        <authorList>
            <person name="Huq M.A."/>
        </authorList>
    </citation>
    <scope>NUCLEOTIDE SEQUENCE [LARGE SCALE GENOMIC DNA]</scope>
    <source>
        <strain evidence="7 8">MAH-3</strain>
    </source>
</reference>
<organism evidence="7 8">
    <name type="scientific">Fluviicola chungangensis</name>
    <dbReference type="NCBI Taxonomy" id="2597671"/>
    <lineage>
        <taxon>Bacteria</taxon>
        <taxon>Pseudomonadati</taxon>
        <taxon>Bacteroidota</taxon>
        <taxon>Flavobacteriia</taxon>
        <taxon>Flavobacteriales</taxon>
        <taxon>Crocinitomicaceae</taxon>
        <taxon>Fluviicola</taxon>
    </lineage>
</organism>
<accession>A0A556MP00</accession>
<evidence type="ECO:0000256" key="3">
    <source>
        <dbReference type="ARBA" id="ARBA00022692"/>
    </source>
</evidence>
<feature type="transmembrane region" description="Helical" evidence="6">
    <location>
        <begin position="121"/>
        <end position="141"/>
    </location>
</feature>
<dbReference type="Proteomes" id="UP000316008">
    <property type="component" value="Unassembled WGS sequence"/>
</dbReference>
<protein>
    <submittedName>
        <fullName evidence="7">Bax inhibitor-1/YccA family protein</fullName>
    </submittedName>
</protein>
<keyword evidence="4 6" id="KW-1133">Transmembrane helix</keyword>
<evidence type="ECO:0000313" key="7">
    <source>
        <dbReference type="EMBL" id="TSJ41626.1"/>
    </source>
</evidence>
<evidence type="ECO:0000256" key="5">
    <source>
        <dbReference type="ARBA" id="ARBA00023136"/>
    </source>
</evidence>
<proteinExistence type="inferred from homology"/>
<feature type="transmembrane region" description="Helical" evidence="6">
    <location>
        <begin position="67"/>
        <end position="87"/>
    </location>
</feature>
<evidence type="ECO:0000256" key="2">
    <source>
        <dbReference type="ARBA" id="ARBA00010350"/>
    </source>
</evidence>
<comment type="similarity">
    <text evidence="2 6">Belongs to the BI1 family.</text>
</comment>
<dbReference type="AlphaFoldDB" id="A0A556MP00"/>
<feature type="transmembrane region" description="Helical" evidence="6">
    <location>
        <begin position="27"/>
        <end position="47"/>
    </location>
</feature>
<feature type="transmembrane region" description="Helical" evidence="6">
    <location>
        <begin position="178"/>
        <end position="196"/>
    </location>
</feature>
<comment type="caution">
    <text evidence="7">The sequence shown here is derived from an EMBL/GenBank/DDBJ whole genome shotgun (WGS) entry which is preliminary data.</text>
</comment>
<feature type="transmembrane region" description="Helical" evidence="6">
    <location>
        <begin position="216"/>
        <end position="239"/>
    </location>
</feature>
<evidence type="ECO:0000256" key="6">
    <source>
        <dbReference type="RuleBase" id="RU004379"/>
    </source>
</evidence>
<keyword evidence="3 6" id="KW-0812">Transmembrane</keyword>